<feature type="transmembrane region" description="Helical" evidence="7">
    <location>
        <begin position="7"/>
        <end position="25"/>
    </location>
</feature>
<gene>
    <name evidence="8" type="ORF">CryarDRAFT_2912</name>
</gene>
<comment type="caution">
    <text evidence="8">The sequence shown here is derived from an EMBL/GenBank/DDBJ whole genome shotgun (WGS) entry which is preliminary data.</text>
</comment>
<keyword evidence="3 7" id="KW-0812">Transmembrane</keyword>
<dbReference type="GO" id="GO:0005886">
    <property type="term" value="C:plasma membrane"/>
    <property type="evidence" value="ECO:0007669"/>
    <property type="project" value="UniProtKB-SubCell"/>
</dbReference>
<evidence type="ECO:0000256" key="3">
    <source>
        <dbReference type="ARBA" id="ARBA00022692"/>
    </source>
</evidence>
<evidence type="ECO:0000256" key="6">
    <source>
        <dbReference type="SAM" id="MobiDB-lite"/>
    </source>
</evidence>
<name>A0A010ZX51_9ACTN</name>
<comment type="subcellular location">
    <subcellularLocation>
        <location evidence="1">Cell membrane</location>
        <topology evidence="1">Multi-pass membrane protein</topology>
    </subcellularLocation>
</comment>
<organism evidence="8 9">
    <name type="scientific">Cryptosporangium arvum DSM 44712</name>
    <dbReference type="NCBI Taxonomy" id="927661"/>
    <lineage>
        <taxon>Bacteria</taxon>
        <taxon>Bacillati</taxon>
        <taxon>Actinomycetota</taxon>
        <taxon>Actinomycetes</taxon>
        <taxon>Cryptosporangiales</taxon>
        <taxon>Cryptosporangiaceae</taxon>
        <taxon>Cryptosporangium</taxon>
    </lineage>
</organism>
<dbReference type="EMBL" id="JFBT01000001">
    <property type="protein sequence ID" value="EXG81792.1"/>
    <property type="molecule type" value="Genomic_DNA"/>
</dbReference>
<evidence type="ECO:0000256" key="2">
    <source>
        <dbReference type="ARBA" id="ARBA00022475"/>
    </source>
</evidence>
<keyword evidence="5 7" id="KW-0472">Membrane</keyword>
<dbReference type="AlphaFoldDB" id="A0A010ZX51"/>
<reference evidence="8 9" key="1">
    <citation type="submission" date="2013-07" db="EMBL/GenBank/DDBJ databases">
        <authorList>
            <consortium name="DOE Joint Genome Institute"/>
            <person name="Eisen J."/>
            <person name="Huntemann M."/>
            <person name="Han J."/>
            <person name="Chen A."/>
            <person name="Kyrpides N."/>
            <person name="Mavromatis K."/>
            <person name="Markowitz V."/>
            <person name="Palaniappan K."/>
            <person name="Ivanova N."/>
            <person name="Schaumberg A."/>
            <person name="Pati A."/>
            <person name="Liolios K."/>
            <person name="Nordberg H.P."/>
            <person name="Cantor M.N."/>
            <person name="Hua S.X."/>
            <person name="Woyke T."/>
        </authorList>
    </citation>
    <scope>NUCLEOTIDE SEQUENCE [LARGE SCALE GENOMIC DNA]</scope>
    <source>
        <strain evidence="8 9">DSM 44712</strain>
    </source>
</reference>
<feature type="transmembrane region" description="Helical" evidence="7">
    <location>
        <begin position="257"/>
        <end position="275"/>
    </location>
</feature>
<feature type="transmembrane region" description="Helical" evidence="7">
    <location>
        <begin position="155"/>
        <end position="176"/>
    </location>
</feature>
<keyword evidence="9" id="KW-1185">Reference proteome</keyword>
<protein>
    <submittedName>
        <fullName evidence="8">Putative integral membrane protein</fullName>
    </submittedName>
</protein>
<dbReference type="PANTHER" id="PTHR40277">
    <property type="entry name" value="BLL5419 PROTEIN"/>
    <property type="match status" value="1"/>
</dbReference>
<evidence type="ECO:0000313" key="8">
    <source>
        <dbReference type="EMBL" id="EXG81792.1"/>
    </source>
</evidence>
<evidence type="ECO:0000256" key="7">
    <source>
        <dbReference type="SAM" id="Phobius"/>
    </source>
</evidence>
<feature type="transmembrane region" description="Helical" evidence="7">
    <location>
        <begin position="37"/>
        <end position="61"/>
    </location>
</feature>
<accession>A0A010ZX51</accession>
<dbReference type="PANTHER" id="PTHR40277:SF1">
    <property type="entry name" value="BLL5419 PROTEIN"/>
    <property type="match status" value="1"/>
</dbReference>
<feature type="compositionally biased region" description="Basic and acidic residues" evidence="6">
    <location>
        <begin position="346"/>
        <end position="356"/>
    </location>
</feature>
<feature type="region of interest" description="Disordered" evidence="6">
    <location>
        <begin position="330"/>
        <end position="356"/>
    </location>
</feature>
<dbReference type="Proteomes" id="UP000021053">
    <property type="component" value="Unassembled WGS sequence"/>
</dbReference>
<dbReference type="OrthoDB" id="4803763at2"/>
<feature type="transmembrane region" description="Helical" evidence="7">
    <location>
        <begin position="231"/>
        <end position="250"/>
    </location>
</feature>
<keyword evidence="2" id="KW-1003">Cell membrane</keyword>
<dbReference type="InterPro" id="IPR022791">
    <property type="entry name" value="L-PG_synthase/AglD"/>
</dbReference>
<dbReference type="RefSeq" id="WP_035851236.1">
    <property type="nucleotide sequence ID" value="NZ_KK073874.1"/>
</dbReference>
<evidence type="ECO:0000256" key="1">
    <source>
        <dbReference type="ARBA" id="ARBA00004651"/>
    </source>
</evidence>
<evidence type="ECO:0000256" key="5">
    <source>
        <dbReference type="ARBA" id="ARBA00023136"/>
    </source>
</evidence>
<dbReference type="Pfam" id="PF03706">
    <property type="entry name" value="LPG_synthase_TM"/>
    <property type="match status" value="1"/>
</dbReference>
<feature type="transmembrane region" description="Helical" evidence="7">
    <location>
        <begin position="281"/>
        <end position="300"/>
    </location>
</feature>
<sequence length="356" mass="37138">MKQRIWAWVRTLGGVAIIGILLWRLGSNAFLDGLRVINVWSLLAAFGIGLLATVASAWRWVLAARGLGIRMPLHSAVADYYQSLFLNATLPGGLLGDVHRAVRNGRDTGDVGRGVRAVVLERFAGQVAMFVIGGAVLLAHPWLLHYVWVRVPRSLLVGVLVAVVVLTAVVASRPGLRRRAAAVGRDVRCGLLAKRNWIWVGISSAVVVVSHLATFVLAARAAGATAPIGQLLPLMVLALLVMAVPLSVGGWGPREGFCAWAFGLAGLGAQAGLTIAVVYGLFALVAALPGIAVLGYRLVVRRRAAVAPVSPAVAPAAPRAMLAIEAAPTGPAPLPLEPAARTAASDSRRELATAAA</sequence>
<feature type="transmembrane region" description="Helical" evidence="7">
    <location>
        <begin position="197"/>
        <end position="219"/>
    </location>
</feature>
<feature type="transmembrane region" description="Helical" evidence="7">
    <location>
        <begin position="123"/>
        <end position="143"/>
    </location>
</feature>
<proteinExistence type="predicted"/>
<keyword evidence="4 7" id="KW-1133">Transmembrane helix</keyword>
<evidence type="ECO:0000313" key="9">
    <source>
        <dbReference type="Proteomes" id="UP000021053"/>
    </source>
</evidence>
<evidence type="ECO:0000256" key="4">
    <source>
        <dbReference type="ARBA" id="ARBA00022989"/>
    </source>
</evidence>
<dbReference type="HOGENOM" id="CLU_048072_4_0_11"/>